<evidence type="ECO:0000256" key="11">
    <source>
        <dbReference type="ARBA" id="ARBA00068548"/>
    </source>
</evidence>
<keyword evidence="4 16" id="KW-0812">Transmembrane</keyword>
<proteinExistence type="inferred from homology"/>
<dbReference type="PIRSF" id="PIRSF037707">
    <property type="entry name" value="MAS20_rcpt"/>
    <property type="match status" value="1"/>
</dbReference>
<accession>A0AAN7SYS4</accession>
<keyword evidence="8 14" id="KW-0496">Mitochondrion</keyword>
<dbReference type="Proteomes" id="UP001309876">
    <property type="component" value="Unassembled WGS sequence"/>
</dbReference>
<dbReference type="EMBL" id="JAVRRJ010000004">
    <property type="protein sequence ID" value="KAK5085282.1"/>
    <property type="molecule type" value="Genomic_DNA"/>
</dbReference>
<comment type="subcellular location">
    <subcellularLocation>
        <location evidence="1">Mitochondrion outer membrane</location>
        <topology evidence="1">Single-pass membrane protein</topology>
    </subcellularLocation>
</comment>
<evidence type="ECO:0000256" key="8">
    <source>
        <dbReference type="ARBA" id="ARBA00023128"/>
    </source>
</evidence>
<dbReference type="GeneID" id="90023371"/>
<dbReference type="AlphaFoldDB" id="A0AAN7SYS4"/>
<sequence length="171" mass="19017">MRTSTVVSITVGTAVTGLLAYAVYFDYQRRNNPEFRKALKRDARRQARLAKEENEAQGKRQKEEIRSAVQEALDEGFPSDIEEKEAFFLQQISQGETMANDGSDPIAAALCFYKGLKVYPEPRSLIGIYDNTVPKNVLEILAQMVSYDKNLNVGSFGESKESGSESGHGVE</sequence>
<evidence type="ECO:0000313" key="17">
    <source>
        <dbReference type="EMBL" id="KAK5085282.1"/>
    </source>
</evidence>
<keyword evidence="3" id="KW-0813">Transport</keyword>
<dbReference type="GO" id="GO:0006886">
    <property type="term" value="P:intracellular protein transport"/>
    <property type="evidence" value="ECO:0007669"/>
    <property type="project" value="InterPro"/>
</dbReference>
<reference evidence="17 18" key="1">
    <citation type="submission" date="2023-08" db="EMBL/GenBank/DDBJ databases">
        <title>Black Yeasts Isolated from many extreme environments.</title>
        <authorList>
            <person name="Coleine C."/>
            <person name="Stajich J.E."/>
            <person name="Selbmann L."/>
        </authorList>
    </citation>
    <scope>NUCLEOTIDE SEQUENCE [LARGE SCALE GENOMIC DNA]</scope>
    <source>
        <strain evidence="17 18">CCFEE 5910</strain>
    </source>
</reference>
<dbReference type="PRINTS" id="PR00351">
    <property type="entry name" value="OM20RECEPTOR"/>
</dbReference>
<evidence type="ECO:0000256" key="13">
    <source>
        <dbReference type="ARBA" id="ARBA00080405"/>
    </source>
</evidence>
<evidence type="ECO:0000256" key="2">
    <source>
        <dbReference type="ARBA" id="ARBA00005792"/>
    </source>
</evidence>
<evidence type="ECO:0000256" key="1">
    <source>
        <dbReference type="ARBA" id="ARBA00004572"/>
    </source>
</evidence>
<evidence type="ECO:0000256" key="4">
    <source>
        <dbReference type="ARBA" id="ARBA00022692"/>
    </source>
</evidence>
<keyword evidence="17" id="KW-0675">Receptor</keyword>
<dbReference type="GO" id="GO:0005742">
    <property type="term" value="C:mitochondrial outer membrane translocase complex"/>
    <property type="evidence" value="ECO:0007669"/>
    <property type="project" value="UniProtKB-UniRule"/>
</dbReference>
<evidence type="ECO:0000256" key="15">
    <source>
        <dbReference type="SAM" id="Coils"/>
    </source>
</evidence>
<dbReference type="Pfam" id="PF02064">
    <property type="entry name" value="MAS20"/>
    <property type="match status" value="1"/>
</dbReference>
<dbReference type="InterPro" id="IPR023392">
    <property type="entry name" value="Tom20_dom_sf"/>
</dbReference>
<keyword evidence="5 14" id="KW-1000">Mitochondrion outer membrane</keyword>
<feature type="coiled-coil region" evidence="15">
    <location>
        <begin position="40"/>
        <end position="71"/>
    </location>
</feature>
<evidence type="ECO:0000256" key="5">
    <source>
        <dbReference type="ARBA" id="ARBA00022787"/>
    </source>
</evidence>
<dbReference type="PANTHER" id="PTHR12430:SF0">
    <property type="entry name" value="TRANSLOCASE OF OUTER MITOCHONDRIAL MEMBRANE 20"/>
    <property type="match status" value="1"/>
</dbReference>
<comment type="similarity">
    <text evidence="2 14">Belongs to the Tom20 family.</text>
</comment>
<evidence type="ECO:0000256" key="12">
    <source>
        <dbReference type="ARBA" id="ARBA00073975"/>
    </source>
</evidence>
<protein>
    <recommendedName>
        <fullName evidence="11">Mitochondrial import receptor subunit TOM20</fullName>
    </recommendedName>
    <alternativeName>
        <fullName evidence="10">Mitochondrial 20 kDa outer membrane protein</fullName>
    </alternativeName>
    <alternativeName>
        <fullName evidence="12">Mitochondrial import receptor subunit tom20</fullName>
    </alternativeName>
    <alternativeName>
        <fullName evidence="13">Translocase of outer membrane 20 kDa subunit</fullName>
    </alternativeName>
</protein>
<evidence type="ECO:0000256" key="14">
    <source>
        <dbReference type="PIRNR" id="PIRNR037707"/>
    </source>
</evidence>
<keyword evidence="7 16" id="KW-1133">Transmembrane helix</keyword>
<dbReference type="GO" id="GO:0016031">
    <property type="term" value="P:tRNA import into mitochondrion"/>
    <property type="evidence" value="ECO:0007669"/>
    <property type="project" value="TreeGrafter"/>
</dbReference>
<dbReference type="FunFam" id="1.20.960.10:FF:000002">
    <property type="entry name" value="Mitochondrial import receptor subunit TOM20"/>
    <property type="match status" value="1"/>
</dbReference>
<dbReference type="Gene3D" id="1.20.960.10">
    <property type="entry name" value="Mitochondrial outer membrane translocase complex, subunit Tom20 domain"/>
    <property type="match status" value="1"/>
</dbReference>
<evidence type="ECO:0000256" key="3">
    <source>
        <dbReference type="ARBA" id="ARBA00022448"/>
    </source>
</evidence>
<keyword evidence="9 14" id="KW-0472">Membrane</keyword>
<evidence type="ECO:0000256" key="7">
    <source>
        <dbReference type="ARBA" id="ARBA00022989"/>
    </source>
</evidence>
<evidence type="ECO:0000256" key="9">
    <source>
        <dbReference type="ARBA" id="ARBA00023136"/>
    </source>
</evidence>
<keyword evidence="6" id="KW-0653">Protein transport</keyword>
<dbReference type="GO" id="GO:0030150">
    <property type="term" value="P:protein import into mitochondrial matrix"/>
    <property type="evidence" value="ECO:0007669"/>
    <property type="project" value="TreeGrafter"/>
</dbReference>
<keyword evidence="15" id="KW-0175">Coiled coil</keyword>
<keyword evidence="18" id="KW-1185">Reference proteome</keyword>
<feature type="transmembrane region" description="Helical" evidence="16">
    <location>
        <begin position="6"/>
        <end position="27"/>
    </location>
</feature>
<evidence type="ECO:0000256" key="6">
    <source>
        <dbReference type="ARBA" id="ARBA00022927"/>
    </source>
</evidence>
<dbReference type="PANTHER" id="PTHR12430">
    <property type="entry name" value="MITOCHONDRIAL IMPORT RECEPTOR SUBUNIT TOM20"/>
    <property type="match status" value="1"/>
</dbReference>
<name>A0AAN7SYS4_9EURO</name>
<evidence type="ECO:0000313" key="18">
    <source>
        <dbReference type="Proteomes" id="UP001309876"/>
    </source>
</evidence>
<dbReference type="RefSeq" id="XP_064756995.1">
    <property type="nucleotide sequence ID" value="XM_064898045.1"/>
</dbReference>
<dbReference type="GO" id="GO:0030943">
    <property type="term" value="F:mitochondrion targeting sequence binding"/>
    <property type="evidence" value="ECO:0007669"/>
    <property type="project" value="TreeGrafter"/>
</dbReference>
<dbReference type="GO" id="GO:0008320">
    <property type="term" value="F:protein transmembrane transporter activity"/>
    <property type="evidence" value="ECO:0007669"/>
    <property type="project" value="TreeGrafter"/>
</dbReference>
<evidence type="ECO:0000256" key="10">
    <source>
        <dbReference type="ARBA" id="ARBA00042705"/>
    </source>
</evidence>
<dbReference type="SUPFAM" id="SSF47157">
    <property type="entry name" value="Mitochondrial import receptor subunit Tom20"/>
    <property type="match status" value="1"/>
</dbReference>
<evidence type="ECO:0000256" key="16">
    <source>
        <dbReference type="SAM" id="Phobius"/>
    </source>
</evidence>
<dbReference type="InterPro" id="IPR002056">
    <property type="entry name" value="MAS20"/>
</dbReference>
<organism evidence="17 18">
    <name type="scientific">Lithohypha guttulata</name>
    <dbReference type="NCBI Taxonomy" id="1690604"/>
    <lineage>
        <taxon>Eukaryota</taxon>
        <taxon>Fungi</taxon>
        <taxon>Dikarya</taxon>
        <taxon>Ascomycota</taxon>
        <taxon>Pezizomycotina</taxon>
        <taxon>Eurotiomycetes</taxon>
        <taxon>Chaetothyriomycetidae</taxon>
        <taxon>Chaetothyriales</taxon>
        <taxon>Trichomeriaceae</taxon>
        <taxon>Lithohypha</taxon>
    </lineage>
</organism>
<dbReference type="GO" id="GO:0006605">
    <property type="term" value="P:protein targeting"/>
    <property type="evidence" value="ECO:0007669"/>
    <property type="project" value="InterPro"/>
</dbReference>
<gene>
    <name evidence="17" type="primary">TOM20</name>
    <name evidence="17" type="ORF">LTR05_004563</name>
</gene>
<comment type="caution">
    <text evidence="17">The sequence shown here is derived from an EMBL/GenBank/DDBJ whole genome shotgun (WGS) entry which is preliminary data.</text>
</comment>